<feature type="region of interest" description="Disordered" evidence="4">
    <location>
        <begin position="292"/>
        <end position="356"/>
    </location>
</feature>
<dbReference type="Pfam" id="PF11816">
    <property type="entry name" value="DUF3337"/>
    <property type="match status" value="1"/>
</dbReference>
<dbReference type="PROSITE" id="PS50082">
    <property type="entry name" value="WD_REPEATS_2"/>
    <property type="match status" value="2"/>
</dbReference>
<keyword evidence="1 3" id="KW-0853">WD repeat</keyword>
<dbReference type="InterPro" id="IPR051246">
    <property type="entry name" value="WDR48"/>
</dbReference>
<dbReference type="SUPFAM" id="SSF50978">
    <property type="entry name" value="WD40 repeat-like"/>
    <property type="match status" value="1"/>
</dbReference>
<dbReference type="Pfam" id="PF00400">
    <property type="entry name" value="WD40"/>
    <property type="match status" value="2"/>
</dbReference>
<dbReference type="PANTHER" id="PTHR19862:SF14">
    <property type="entry name" value="WD REPEAT-CONTAINING PROTEIN 48"/>
    <property type="match status" value="1"/>
</dbReference>
<dbReference type="Gene3D" id="2.130.10.10">
    <property type="entry name" value="YVTN repeat-like/Quinoprotein amine dehydrogenase"/>
    <property type="match status" value="1"/>
</dbReference>
<name>A0A7S0X6H7_9CHLO</name>
<evidence type="ECO:0000256" key="1">
    <source>
        <dbReference type="ARBA" id="ARBA00022574"/>
    </source>
</evidence>
<feature type="repeat" description="WD" evidence="3">
    <location>
        <begin position="84"/>
        <end position="125"/>
    </location>
</feature>
<evidence type="ECO:0000256" key="4">
    <source>
        <dbReference type="SAM" id="MobiDB-lite"/>
    </source>
</evidence>
<dbReference type="PROSITE" id="PS50294">
    <property type="entry name" value="WD_REPEATS_REGION"/>
    <property type="match status" value="2"/>
</dbReference>
<dbReference type="InterPro" id="IPR019775">
    <property type="entry name" value="WD40_repeat_CS"/>
</dbReference>
<sequence length="691" mass="71035">MALAAPTEPGATRFASAGLGTDQIFLWDINAVTAPVAAAPGGCGGGGGSGGRRRGKGGGPAGTAEDGSNIGKSTAAMSSVVTDLEGQKESVYALAMDPAGTLLVSGCSQNLVRLWDTRSGERQVKLHGHTGNVRCATIDPTGRLCLTGSSDHTLKLWDLGQQRCVQTLAGIHACSVWSAVPDASWHYVYSGGSDGRVYATDLAHRRSTLLFQESHGVLGLCRDDTRTVGEGVWAATMGSDVRRWLTDIDDDHYLHHHHAGSHRKSVGDNAGGSAGAGAGRFGLRGRLEAELAASQGGGGRGDEGESGGMAGSPLHADRNHHPRTSGTWFAAAGSSAPRYGSASGAGAGAGHHRDAPALPAPVHAAAAVTIPGAAPITEHAQLNDRRRVLAKDAAGVITVWDVTTCTVVKTLPPGPPGADGKEASFAETLQAENTPVSIPSWFQLDARSGSLAVTLTPASAFSAEAYAIDMSVEGANDETKLNLGVQTVHALLRDWAAARADTVRGGEGDARGGGGGGPVDVNALGPCDDAGVFRAPTRRPLLMCEAPAGAATVLMRSAGLEGTDAEEAALPEWVVDVAAGTYAVPDSPKTSFYLTPSEGMPSLSQGKVTAPRVLGVRKVCSYVINKLNLEQRPGMKPEDLVEILCNGTALDPGMSLATVSTFVWKKGDDVQLHYRLKKGAAVKADTGISSA</sequence>
<dbReference type="AlphaFoldDB" id="A0A7S0X6H7"/>
<accession>A0A7S0X6H7</accession>
<evidence type="ECO:0008006" key="6">
    <source>
        <dbReference type="Google" id="ProtNLM"/>
    </source>
</evidence>
<feature type="compositionally biased region" description="Gly residues" evidence="4">
    <location>
        <begin position="269"/>
        <end position="279"/>
    </location>
</feature>
<dbReference type="InterPro" id="IPR021772">
    <property type="entry name" value="WDR48/Bun107"/>
</dbReference>
<feature type="region of interest" description="Disordered" evidence="4">
    <location>
        <begin position="42"/>
        <end position="71"/>
    </location>
</feature>
<dbReference type="CDD" id="cd17041">
    <property type="entry name" value="Ubl_WDR48"/>
    <property type="match status" value="1"/>
</dbReference>
<protein>
    <recommendedName>
        <fullName evidence="6">WD repeat-containing protein 48 homolog</fullName>
    </recommendedName>
</protein>
<evidence type="ECO:0000256" key="3">
    <source>
        <dbReference type="PROSITE-ProRule" id="PRU00221"/>
    </source>
</evidence>
<evidence type="ECO:0000313" key="5">
    <source>
        <dbReference type="EMBL" id="CAD8702062.1"/>
    </source>
</evidence>
<dbReference type="EMBL" id="HBFC01008294">
    <property type="protein sequence ID" value="CAD8702062.1"/>
    <property type="molecule type" value="Transcribed_RNA"/>
</dbReference>
<feature type="region of interest" description="Disordered" evidence="4">
    <location>
        <begin position="259"/>
        <end position="279"/>
    </location>
</feature>
<feature type="compositionally biased region" description="Low complexity" evidence="4">
    <location>
        <begin position="330"/>
        <end position="342"/>
    </location>
</feature>
<keyword evidence="2" id="KW-0677">Repeat</keyword>
<reference evidence="5" key="1">
    <citation type="submission" date="2021-01" db="EMBL/GenBank/DDBJ databases">
        <authorList>
            <person name="Corre E."/>
            <person name="Pelletier E."/>
            <person name="Niang G."/>
            <person name="Scheremetjew M."/>
            <person name="Finn R."/>
            <person name="Kale V."/>
            <person name="Holt S."/>
            <person name="Cochrane G."/>
            <person name="Meng A."/>
            <person name="Brown T."/>
            <person name="Cohen L."/>
        </authorList>
    </citation>
    <scope>NUCLEOTIDE SEQUENCE</scope>
    <source>
        <strain evidence="5">SL-175</strain>
    </source>
</reference>
<dbReference type="PANTHER" id="PTHR19862">
    <property type="entry name" value="WD REPEAT-CONTAINING PROTEIN 48"/>
    <property type="match status" value="1"/>
</dbReference>
<organism evidence="5">
    <name type="scientific">Mantoniella antarctica</name>
    <dbReference type="NCBI Taxonomy" id="81844"/>
    <lineage>
        <taxon>Eukaryota</taxon>
        <taxon>Viridiplantae</taxon>
        <taxon>Chlorophyta</taxon>
        <taxon>Mamiellophyceae</taxon>
        <taxon>Mamiellales</taxon>
        <taxon>Mamiellaceae</taxon>
        <taxon>Mantoniella</taxon>
    </lineage>
</organism>
<dbReference type="GO" id="GO:0000724">
    <property type="term" value="P:double-strand break repair via homologous recombination"/>
    <property type="evidence" value="ECO:0007669"/>
    <property type="project" value="TreeGrafter"/>
</dbReference>
<dbReference type="InterPro" id="IPR001680">
    <property type="entry name" value="WD40_rpt"/>
</dbReference>
<dbReference type="GO" id="GO:0043130">
    <property type="term" value="F:ubiquitin binding"/>
    <property type="evidence" value="ECO:0007669"/>
    <property type="project" value="TreeGrafter"/>
</dbReference>
<gene>
    <name evidence="5" type="ORF">MANT1106_LOCUS4744</name>
</gene>
<dbReference type="InterPro" id="IPR015943">
    <property type="entry name" value="WD40/YVTN_repeat-like_dom_sf"/>
</dbReference>
<dbReference type="SMART" id="SM00320">
    <property type="entry name" value="WD40"/>
    <property type="match status" value="3"/>
</dbReference>
<evidence type="ECO:0000256" key="2">
    <source>
        <dbReference type="ARBA" id="ARBA00022737"/>
    </source>
</evidence>
<dbReference type="InterPro" id="IPR036322">
    <property type="entry name" value="WD40_repeat_dom_sf"/>
</dbReference>
<dbReference type="PROSITE" id="PS00678">
    <property type="entry name" value="WD_REPEATS_1"/>
    <property type="match status" value="1"/>
</dbReference>
<proteinExistence type="predicted"/>
<feature type="repeat" description="WD" evidence="3">
    <location>
        <begin position="126"/>
        <end position="167"/>
    </location>
</feature>